<dbReference type="RefSeq" id="XP_003757266.1">
    <property type="nucleotide sequence ID" value="XM_003757218.4"/>
</dbReference>
<keyword evidence="2" id="KW-1185">Reference proteome</keyword>
<dbReference type="OMA" id="RPNISSW"/>
<sequence length="270" mass="30868">MSSLAPWSAFSPHTNTLGRLTIPSWSTRDKRKGIQFVKPAEVTKASEFKSTQWDPVKKAGWITDKEKRQLDLANVMERLERKQGKSYKKENTQFFIRNALKQMKKLSEDSSIIPDPDVPRVFSSYLASLKDANKKLMGELDGPEILISTTPRLSILRRSTLDPNVNQFLQDTFSSRKISKVIDPSSGLQGYDRKIKNLIEKTPYIKPETSTLLKPEEVLSCRYLRLSKNNIQTLLRLCKEAGMEIDIHPHMNESEMNANKIFTQKPSIAL</sequence>
<accession>A0A7N4PVQ9</accession>
<dbReference type="CTD" id="478134"/>
<evidence type="ECO:0000313" key="1">
    <source>
        <dbReference type="Ensembl" id="ENSSHAP00000043025.1"/>
    </source>
</evidence>
<dbReference type="PANTHER" id="PTHR35679:SF1">
    <property type="entry name" value="RIKEN CDNA 4933402J07 GENE"/>
    <property type="match status" value="1"/>
</dbReference>
<dbReference type="KEGG" id="shr:100923474"/>
<dbReference type="AlphaFoldDB" id="A0A7N4PVQ9"/>
<dbReference type="InParanoid" id="A0A7N4PVQ9"/>
<dbReference type="OrthoDB" id="10071349at2759"/>
<dbReference type="Ensembl" id="ENSSHAT00000029782.1">
    <property type="protein sequence ID" value="ENSSHAP00000043025.1"/>
    <property type="gene ID" value="ENSSHAG00000018055.2"/>
</dbReference>
<dbReference type="GeneID" id="100923474"/>
<gene>
    <name evidence="1" type="primary">C2H16orf78</name>
</gene>
<dbReference type="InterPro" id="IPR029171">
    <property type="entry name" value="DUF4638"/>
</dbReference>
<name>A0A7N4PVQ9_SARHA</name>
<dbReference type="FunCoup" id="A0A7N4PVQ9">
    <property type="interactions" value="5"/>
</dbReference>
<reference evidence="1" key="3">
    <citation type="submission" date="2025-09" db="UniProtKB">
        <authorList>
            <consortium name="Ensembl"/>
        </authorList>
    </citation>
    <scope>IDENTIFICATION</scope>
</reference>
<proteinExistence type="predicted"/>
<dbReference type="PANTHER" id="PTHR35679">
    <property type="entry name" value="RIKEN CDNA 4933402J07 GENE"/>
    <property type="match status" value="1"/>
</dbReference>
<dbReference type="Proteomes" id="UP000007648">
    <property type="component" value="Unassembled WGS sequence"/>
</dbReference>
<reference evidence="1" key="2">
    <citation type="submission" date="2025-08" db="UniProtKB">
        <authorList>
            <consortium name="Ensembl"/>
        </authorList>
    </citation>
    <scope>IDENTIFICATION</scope>
</reference>
<dbReference type="Pfam" id="PF15472">
    <property type="entry name" value="DUF4638"/>
    <property type="match status" value="1"/>
</dbReference>
<evidence type="ECO:0000313" key="2">
    <source>
        <dbReference type="Proteomes" id="UP000007648"/>
    </source>
</evidence>
<reference evidence="1 2" key="1">
    <citation type="journal article" date="2011" name="Proc. Natl. Acad. Sci. U.S.A.">
        <title>Genetic diversity and population structure of the endangered marsupial Sarcophilus harrisii (Tasmanian devil).</title>
        <authorList>
            <person name="Miller W."/>
            <person name="Hayes V.M."/>
            <person name="Ratan A."/>
            <person name="Petersen D.C."/>
            <person name="Wittekindt N.E."/>
            <person name="Miller J."/>
            <person name="Walenz B."/>
            <person name="Knight J."/>
            <person name="Qi J."/>
            <person name="Zhao F."/>
            <person name="Wang Q."/>
            <person name="Bedoya-Reina O.C."/>
            <person name="Katiyar N."/>
            <person name="Tomsho L.P."/>
            <person name="Kasson L.M."/>
            <person name="Hardie R.A."/>
            <person name="Woodbridge P."/>
            <person name="Tindall E.A."/>
            <person name="Bertelsen M.F."/>
            <person name="Dixon D."/>
            <person name="Pyecroft S."/>
            <person name="Helgen K.M."/>
            <person name="Lesk A.M."/>
            <person name="Pringle T.H."/>
            <person name="Patterson N."/>
            <person name="Zhang Y."/>
            <person name="Kreiss A."/>
            <person name="Woods G.M."/>
            <person name="Jones M.E."/>
            <person name="Schuster S.C."/>
        </authorList>
    </citation>
    <scope>NUCLEOTIDE SEQUENCE [LARGE SCALE GENOMIC DNA]</scope>
</reference>
<protein>
    <submittedName>
        <fullName evidence="1">Uncharacterized protein</fullName>
    </submittedName>
</protein>
<dbReference type="GeneTree" id="ENSGT00390000014556"/>
<organism evidence="1 2">
    <name type="scientific">Sarcophilus harrisii</name>
    <name type="common">Tasmanian devil</name>
    <name type="synonym">Sarcophilus laniarius</name>
    <dbReference type="NCBI Taxonomy" id="9305"/>
    <lineage>
        <taxon>Eukaryota</taxon>
        <taxon>Metazoa</taxon>
        <taxon>Chordata</taxon>
        <taxon>Craniata</taxon>
        <taxon>Vertebrata</taxon>
        <taxon>Euteleostomi</taxon>
        <taxon>Mammalia</taxon>
        <taxon>Metatheria</taxon>
        <taxon>Dasyuromorphia</taxon>
        <taxon>Dasyuridae</taxon>
        <taxon>Sarcophilus</taxon>
    </lineage>
</organism>